<name>A0A914MS08_MELIC</name>
<feature type="compositionally biased region" description="Polar residues" evidence="3">
    <location>
        <begin position="656"/>
        <end position="668"/>
    </location>
</feature>
<dbReference type="GO" id="GO:0008483">
    <property type="term" value="F:transaminase activity"/>
    <property type="evidence" value="ECO:0007669"/>
    <property type="project" value="TreeGrafter"/>
</dbReference>
<sequence>MINSTTNEIVSNDGNLELLNLKNEENNVDIYLEMLKNKFSDPTFLIGLEHFLGNYSIPGGSQLVRESISRHLRRLFGVSLRWEELFLVNNELAALEVFVNTFCLNGDLILCPAPFAYPELAKNIKTQTQIEFYPIPLTTNGKQLEMDDLINTYQKIEEKGRRARALLLHNPHPILGSLQDGDRRIAKLVEWTSEKEMFILLDESLASLDLWEFSSCLALDHNSLQSGKNIIWMWNGSKHFSLPGLEFSVIYYPNQSDIFLHSSIAHQQCSPLIQFFASKLLDDFEWTSKLFEKRKFRLENLSSQMLNELKNINIYSKEILKTERPITQWILIDLFKYLSLINGNISFVSEKELYKEFKQIGKIELICGEELGMERPGWFRLRYLPNVIERLKNILENKLVPLNNQTEIVDINELGCKYGGGINLFPENKIEEEEKLKKEIWGKIEEEKEKEEEVGRKIWDISEGDENEEGLKEREEEMEEDEVLSKVFSIFPEEHWEKQLNNLTKNEIVDVDKLKEKQNFQENSKTLNISKEIPSTDLSFIEELIKSSKREEKEEEEIISRWKYCEEEEFYEEAFTEDVENFEKIIQPPQTLLISPNRTLEYSPLSVTVPDRPKINFFEKEENNTTNILDDSNDSKRIIEIIDQIFRDAVQIKDFSSSSTESHPNNAIPQHDRHWSDSGLAAESPPDFSSLSPPPPNKQEKSSTVGIQLPFEELTPEYSRRRLIGPNDQMLDDSGIFVELQPGTLSIDFPLLVPIDKLNKVEETSESILPPKNISSTNLQLNKELINNNNIPIMTVDLPFKSVEEEIVGWKPLENLKEENENKELLKPLINEKRKLSATDWYKRFGDEEEEEEKEEEEINKKIILDPSDIAALINEGAEFCPIIKREQQNEEGEDGENIKSKSGEVLDWKPLEQINILIEEKKEQKINEEYLVNDNQNNNNIFKESKESLFNSLKEEEHQLPIISSRKSTKSEALDIVSEWNNKLIKKKVEENLDGNKEEEEEEKVNIDIHLNGDNWQANSKVLILPLTKLEKAEFNIKNNKSIVEQCEEEGHLKTIVHLNSPPKKPQRTSLDSEPNFQKINRKNEEEKKILFSSNNSSKTQQIHHKMQMRRCRRRPLSSSKLNRNLLTIEHINITQLEYLGGDMLERIEKGERIVTNISTKLNNFAENELFNKLDFQKNERINKFVEIKRNRSEETGKIKTETKITKSQLKNKNNEEIKKENASLYTEIISNNNSENPSFSNKNKIIWRNIPIKQQKISSPSRISITTTQGGILNKNNEGNCVTVKHTPGTNWCISSIYKTTEYGWEKQTLKPRFVTKFDEMPRRTST</sequence>
<dbReference type="GO" id="GO:0030170">
    <property type="term" value="F:pyridoxal phosphate binding"/>
    <property type="evidence" value="ECO:0007669"/>
    <property type="project" value="InterPro"/>
</dbReference>
<dbReference type="Proteomes" id="UP000887563">
    <property type="component" value="Unplaced"/>
</dbReference>
<dbReference type="WBParaSite" id="Minc3s02336g29530">
    <property type="protein sequence ID" value="Minc3s02336g29530"/>
    <property type="gene ID" value="Minc3s02336g29530"/>
</dbReference>
<keyword evidence="1" id="KW-0663">Pyridoxal phosphate</keyword>
<dbReference type="InterPro" id="IPR050478">
    <property type="entry name" value="Ethylene_sulfur-biosynth"/>
</dbReference>
<keyword evidence="2" id="KW-0175">Coiled coil</keyword>
<keyword evidence="5" id="KW-1185">Reference proteome</keyword>
<evidence type="ECO:0000259" key="4">
    <source>
        <dbReference type="Pfam" id="PF00155"/>
    </source>
</evidence>
<reference evidence="6" key="1">
    <citation type="submission" date="2022-11" db="UniProtKB">
        <authorList>
            <consortium name="WormBaseParasite"/>
        </authorList>
    </citation>
    <scope>IDENTIFICATION</scope>
</reference>
<dbReference type="PANTHER" id="PTHR43795:SF39">
    <property type="entry name" value="AMINOTRANSFERASE CLASS I_CLASSII DOMAIN-CONTAINING PROTEIN"/>
    <property type="match status" value="1"/>
</dbReference>
<evidence type="ECO:0000313" key="5">
    <source>
        <dbReference type="Proteomes" id="UP000887563"/>
    </source>
</evidence>
<protein>
    <submittedName>
        <fullName evidence="6">Aminotransferase class I/classII domain-containing protein</fullName>
    </submittedName>
</protein>
<dbReference type="Pfam" id="PF00155">
    <property type="entry name" value="Aminotran_1_2"/>
    <property type="match status" value="1"/>
</dbReference>
<feature type="domain" description="Aminotransferase class I/classII large" evidence="4">
    <location>
        <begin position="54"/>
        <end position="385"/>
    </location>
</feature>
<accession>A0A914MS08</accession>
<feature type="coiled-coil region" evidence="2">
    <location>
        <begin position="813"/>
        <end position="862"/>
    </location>
</feature>
<evidence type="ECO:0000256" key="2">
    <source>
        <dbReference type="SAM" id="Coils"/>
    </source>
</evidence>
<proteinExistence type="predicted"/>
<dbReference type="GO" id="GO:0006520">
    <property type="term" value="P:amino acid metabolic process"/>
    <property type="evidence" value="ECO:0007669"/>
    <property type="project" value="TreeGrafter"/>
</dbReference>
<dbReference type="InterPro" id="IPR015422">
    <property type="entry name" value="PyrdxlP-dep_Trfase_small"/>
</dbReference>
<dbReference type="SUPFAM" id="SSF53383">
    <property type="entry name" value="PLP-dependent transferases"/>
    <property type="match status" value="1"/>
</dbReference>
<dbReference type="Gene3D" id="3.90.1150.10">
    <property type="entry name" value="Aspartate Aminotransferase, domain 1"/>
    <property type="match status" value="1"/>
</dbReference>
<dbReference type="InterPro" id="IPR015421">
    <property type="entry name" value="PyrdxlP-dep_Trfase_major"/>
</dbReference>
<evidence type="ECO:0000313" key="6">
    <source>
        <dbReference type="WBParaSite" id="Minc3s02336g29530"/>
    </source>
</evidence>
<dbReference type="InterPro" id="IPR015424">
    <property type="entry name" value="PyrdxlP-dep_Trfase"/>
</dbReference>
<dbReference type="Gene3D" id="3.40.640.10">
    <property type="entry name" value="Type I PLP-dependent aspartate aminotransferase-like (Major domain)"/>
    <property type="match status" value="1"/>
</dbReference>
<evidence type="ECO:0000256" key="3">
    <source>
        <dbReference type="SAM" id="MobiDB-lite"/>
    </source>
</evidence>
<dbReference type="PANTHER" id="PTHR43795">
    <property type="entry name" value="BIFUNCTIONAL ASPARTATE AMINOTRANSFERASE AND GLUTAMATE/ASPARTATE-PREPHENATE AMINOTRANSFERASE-RELATED"/>
    <property type="match status" value="1"/>
</dbReference>
<feature type="region of interest" description="Disordered" evidence="3">
    <location>
        <begin position="656"/>
        <end position="707"/>
    </location>
</feature>
<organism evidence="5 6">
    <name type="scientific">Meloidogyne incognita</name>
    <name type="common">Southern root-knot nematode worm</name>
    <name type="synonym">Oxyuris incognita</name>
    <dbReference type="NCBI Taxonomy" id="6306"/>
    <lineage>
        <taxon>Eukaryota</taxon>
        <taxon>Metazoa</taxon>
        <taxon>Ecdysozoa</taxon>
        <taxon>Nematoda</taxon>
        <taxon>Chromadorea</taxon>
        <taxon>Rhabditida</taxon>
        <taxon>Tylenchina</taxon>
        <taxon>Tylenchomorpha</taxon>
        <taxon>Tylenchoidea</taxon>
        <taxon>Meloidogynidae</taxon>
        <taxon>Meloidogyninae</taxon>
        <taxon>Meloidogyne</taxon>
        <taxon>Meloidogyne incognita group</taxon>
    </lineage>
</organism>
<dbReference type="InterPro" id="IPR004839">
    <property type="entry name" value="Aminotransferase_I/II_large"/>
</dbReference>
<evidence type="ECO:0000256" key="1">
    <source>
        <dbReference type="ARBA" id="ARBA00022898"/>
    </source>
</evidence>